<dbReference type="NCBIfam" id="TIGR03619">
    <property type="entry name" value="F420_Rv2161c"/>
    <property type="match status" value="1"/>
</dbReference>
<name>A0ABV3DAG5_9ACTN</name>
<dbReference type="Gene3D" id="3.20.20.30">
    <property type="entry name" value="Luciferase-like domain"/>
    <property type="match status" value="1"/>
</dbReference>
<keyword evidence="7" id="KW-1185">Reference proteome</keyword>
<evidence type="ECO:0000259" key="5">
    <source>
        <dbReference type="Pfam" id="PF00296"/>
    </source>
</evidence>
<evidence type="ECO:0000256" key="4">
    <source>
        <dbReference type="ARBA" id="ARBA00023033"/>
    </source>
</evidence>
<keyword evidence="4" id="KW-0503">Monooxygenase</keyword>
<reference evidence="6 7" key="1">
    <citation type="submission" date="2024-06" db="EMBL/GenBank/DDBJ databases">
        <title>The Natural Products Discovery Center: Release of the First 8490 Sequenced Strains for Exploring Actinobacteria Biosynthetic Diversity.</title>
        <authorList>
            <person name="Kalkreuter E."/>
            <person name="Kautsar S.A."/>
            <person name="Yang D."/>
            <person name="Bader C.D."/>
            <person name="Teijaro C.N."/>
            <person name="Fluegel L."/>
            <person name="Davis C.M."/>
            <person name="Simpson J.R."/>
            <person name="Lauterbach L."/>
            <person name="Steele A.D."/>
            <person name="Gui C."/>
            <person name="Meng S."/>
            <person name="Li G."/>
            <person name="Viehrig K."/>
            <person name="Ye F."/>
            <person name="Su P."/>
            <person name="Kiefer A.F."/>
            <person name="Nichols A."/>
            <person name="Cepeda A.J."/>
            <person name="Yan W."/>
            <person name="Fan B."/>
            <person name="Jiang Y."/>
            <person name="Adhikari A."/>
            <person name="Zheng C.-J."/>
            <person name="Schuster L."/>
            <person name="Cowan T.M."/>
            <person name="Smanski M.J."/>
            <person name="Chevrette M.G."/>
            <person name="De Carvalho L.P.S."/>
            <person name="Shen B."/>
        </authorList>
    </citation>
    <scope>NUCLEOTIDE SEQUENCE [LARGE SCALE GENOMIC DNA]</scope>
    <source>
        <strain evidence="6 7">NPDC048946</strain>
    </source>
</reference>
<dbReference type="GO" id="GO:0016491">
    <property type="term" value="F:oxidoreductase activity"/>
    <property type="evidence" value="ECO:0007669"/>
    <property type="project" value="UniProtKB-KW"/>
</dbReference>
<keyword evidence="2" id="KW-0288">FMN</keyword>
<dbReference type="InterPro" id="IPR011251">
    <property type="entry name" value="Luciferase-like_dom"/>
</dbReference>
<feature type="domain" description="Luciferase-like" evidence="5">
    <location>
        <begin position="1"/>
        <end position="212"/>
    </location>
</feature>
<protein>
    <submittedName>
        <fullName evidence="6">TIGR03619 family F420-dependent LLM class oxidoreductase</fullName>
        <ecNumber evidence="6">1.-.-.-</ecNumber>
    </submittedName>
</protein>
<evidence type="ECO:0000256" key="1">
    <source>
        <dbReference type="ARBA" id="ARBA00022630"/>
    </source>
</evidence>
<keyword evidence="1" id="KW-0285">Flavoprotein</keyword>
<dbReference type="PANTHER" id="PTHR42847">
    <property type="entry name" value="ALKANESULFONATE MONOOXYGENASE"/>
    <property type="match status" value="1"/>
</dbReference>
<dbReference type="InterPro" id="IPR019921">
    <property type="entry name" value="Lucif-like_OxRdtase_Rv2161c"/>
</dbReference>
<dbReference type="InterPro" id="IPR050172">
    <property type="entry name" value="SsuD_RutA_monooxygenase"/>
</dbReference>
<evidence type="ECO:0000313" key="6">
    <source>
        <dbReference type="EMBL" id="MEU8132731.1"/>
    </source>
</evidence>
<accession>A0ABV3DAG5</accession>
<evidence type="ECO:0000313" key="7">
    <source>
        <dbReference type="Proteomes" id="UP001551482"/>
    </source>
</evidence>
<dbReference type="InterPro" id="IPR036661">
    <property type="entry name" value="Luciferase-like_sf"/>
</dbReference>
<proteinExistence type="predicted"/>
<comment type="caution">
    <text evidence="6">The sequence shown here is derived from an EMBL/GenBank/DDBJ whole genome shotgun (WGS) entry which is preliminary data.</text>
</comment>
<dbReference type="Pfam" id="PF00296">
    <property type="entry name" value="Bac_luciferase"/>
    <property type="match status" value="1"/>
</dbReference>
<sequence>MELHVVLPNESADLDPSLLTELAVLAEESGYGGVWLPDHLLPPAEYGGAYGGVFEPLMTLSYIAAATSRIRLGTSVLLLALRNPFVVAKQVATLDRLSGGRFTLGVGLGWDRDEFAAVGAEFADRAGRTDESLRLLRHLFEQGQGPFEGERFGFGTGVFAPRPGPGLKIMVGGTSPAALRRAVRSADVWQSPPDKPAAFAERASALRAEAERPLELGARAEWPDATRPVEDVAAEVREWDAAGADHLAIWFGPADGFADRMTALIRATEAG</sequence>
<dbReference type="SUPFAM" id="SSF51679">
    <property type="entry name" value="Bacterial luciferase-like"/>
    <property type="match status" value="1"/>
</dbReference>
<evidence type="ECO:0000256" key="3">
    <source>
        <dbReference type="ARBA" id="ARBA00023002"/>
    </source>
</evidence>
<dbReference type="RefSeq" id="WP_358349032.1">
    <property type="nucleotide sequence ID" value="NZ_JBEZFP010000007.1"/>
</dbReference>
<dbReference type="Proteomes" id="UP001551482">
    <property type="component" value="Unassembled WGS sequence"/>
</dbReference>
<gene>
    <name evidence="6" type="ORF">AB0C36_04395</name>
</gene>
<dbReference type="EMBL" id="JBEZFP010000007">
    <property type="protein sequence ID" value="MEU8132731.1"/>
    <property type="molecule type" value="Genomic_DNA"/>
</dbReference>
<organism evidence="6 7">
    <name type="scientific">Streptodolium elevatio</name>
    <dbReference type="NCBI Taxonomy" id="3157996"/>
    <lineage>
        <taxon>Bacteria</taxon>
        <taxon>Bacillati</taxon>
        <taxon>Actinomycetota</taxon>
        <taxon>Actinomycetes</taxon>
        <taxon>Kitasatosporales</taxon>
        <taxon>Streptomycetaceae</taxon>
        <taxon>Streptodolium</taxon>
    </lineage>
</organism>
<keyword evidence="3 6" id="KW-0560">Oxidoreductase</keyword>
<evidence type="ECO:0000256" key="2">
    <source>
        <dbReference type="ARBA" id="ARBA00022643"/>
    </source>
</evidence>
<dbReference type="PANTHER" id="PTHR42847:SF4">
    <property type="entry name" value="ALKANESULFONATE MONOOXYGENASE-RELATED"/>
    <property type="match status" value="1"/>
</dbReference>
<dbReference type="EC" id="1.-.-.-" evidence="6"/>